<evidence type="ECO:0000256" key="2">
    <source>
        <dbReference type="ARBA" id="ARBA00022980"/>
    </source>
</evidence>
<reference evidence="6 7" key="1">
    <citation type="submission" date="2014-04" db="EMBL/GenBank/DDBJ databases">
        <authorList>
            <consortium name="International Citrus Genome Consortium"/>
            <person name="Gmitter F."/>
            <person name="Chen C."/>
            <person name="Farmerie W."/>
            <person name="Harkins T."/>
            <person name="Desany B."/>
            <person name="Mohiuddin M."/>
            <person name="Kodira C."/>
            <person name="Borodovsky M."/>
            <person name="Lomsadze A."/>
            <person name="Burns P."/>
            <person name="Jenkins J."/>
            <person name="Prochnik S."/>
            <person name="Shu S."/>
            <person name="Chapman J."/>
            <person name="Pitluck S."/>
            <person name="Schmutz J."/>
            <person name="Rokhsar D."/>
        </authorList>
    </citation>
    <scope>NUCLEOTIDE SEQUENCE</scope>
</reference>
<dbReference type="NCBIfam" id="TIGR01164">
    <property type="entry name" value="rplP_bact"/>
    <property type="match status" value="1"/>
</dbReference>
<name>A0A067E8L0_CITSI</name>
<dbReference type="EMBL" id="KK785184">
    <property type="protein sequence ID" value="KDO47221.1"/>
    <property type="molecule type" value="Genomic_DNA"/>
</dbReference>
<keyword evidence="7" id="KW-1185">Reference proteome</keyword>
<dbReference type="AlphaFoldDB" id="A0A067E8L0"/>
<evidence type="ECO:0000256" key="3">
    <source>
        <dbReference type="ARBA" id="ARBA00023274"/>
    </source>
</evidence>
<keyword evidence="5" id="KW-1133">Transmembrane helix</keyword>
<proteinExistence type="inferred from homology"/>
<evidence type="ECO:0000313" key="6">
    <source>
        <dbReference type="EMBL" id="KDO47221.1"/>
    </source>
</evidence>
<protein>
    <submittedName>
        <fullName evidence="6">Uncharacterized protein</fullName>
    </submittedName>
</protein>
<dbReference type="PANTHER" id="PTHR12220:SF13">
    <property type="entry name" value="LARGE RIBOSOMAL SUBUNIT PROTEIN UL16M"/>
    <property type="match status" value="1"/>
</dbReference>
<sequence length="323" mass="35519">MAITSILNSNRLLLSKRTVNCFDGNLLRYNVIKSLSFRPVIPDPGPKLSSLQAKTFLMNPTTPILTSSSEANSRTPSNRDLKVQQSVGVMMGGRSFPLIFTNPNQNPNPNRLQVSIGAALFFVLVGLFLFLLSSGQIAGLQQKVLDLSHLLTETTKSLFLGHDTQRWISDYSPVTMSMSMLLAGPKRIKFPKQHRGRMTGKASRGNLICFGRYALQALEPAWITARQIEAGRRAMVRNVKRGGKIWVRIFPDKPVTARPAETRMGSGKGSHAYWAAVVTPGKIIFEMSGVPENIARKAISIAASKMPIKTQFVMSGTSTSKDE</sequence>
<accession>A0A067E8L0</accession>
<keyword evidence="5" id="KW-0472">Membrane</keyword>
<dbReference type="HAMAP" id="MF_01342">
    <property type="entry name" value="Ribosomal_uL16"/>
    <property type="match status" value="1"/>
</dbReference>
<keyword evidence="2 4" id="KW-0689">Ribosomal protein</keyword>
<dbReference type="eggNOG" id="KOG3422">
    <property type="taxonomic scope" value="Eukaryota"/>
</dbReference>
<dbReference type="Proteomes" id="UP000027120">
    <property type="component" value="Unassembled WGS sequence"/>
</dbReference>
<dbReference type="FunFam" id="3.90.1170.10:FF:000001">
    <property type="entry name" value="50S ribosomal protein L16"/>
    <property type="match status" value="1"/>
</dbReference>
<evidence type="ECO:0000256" key="1">
    <source>
        <dbReference type="ARBA" id="ARBA00008931"/>
    </source>
</evidence>
<dbReference type="PANTHER" id="PTHR12220">
    <property type="entry name" value="50S/60S RIBOSOMAL PROTEIN L16"/>
    <property type="match status" value="1"/>
</dbReference>
<dbReference type="InterPro" id="IPR047873">
    <property type="entry name" value="Ribosomal_uL16"/>
</dbReference>
<keyword evidence="3 4" id="KW-0687">Ribonucleoprotein</keyword>
<dbReference type="GO" id="GO:0019843">
    <property type="term" value="F:rRNA binding"/>
    <property type="evidence" value="ECO:0000318"/>
    <property type="project" value="GO_Central"/>
</dbReference>
<dbReference type="InterPro" id="IPR020798">
    <property type="entry name" value="Ribosomal_uL16_CS"/>
</dbReference>
<dbReference type="CDD" id="cd01433">
    <property type="entry name" value="Ribosomal_L16_L10e"/>
    <property type="match status" value="1"/>
</dbReference>
<dbReference type="InterPro" id="IPR000114">
    <property type="entry name" value="Ribosomal_uL16_bact-type"/>
</dbReference>
<dbReference type="PRINTS" id="PR00060">
    <property type="entry name" value="RIBOSOMALL16"/>
</dbReference>
<dbReference type="PROSITE" id="PS00701">
    <property type="entry name" value="RIBOSOMAL_L16_2"/>
    <property type="match status" value="1"/>
</dbReference>
<dbReference type="PROSITE" id="PS00586">
    <property type="entry name" value="RIBOSOMAL_L16_1"/>
    <property type="match status" value="1"/>
</dbReference>
<organism evidence="6 7">
    <name type="scientific">Citrus sinensis</name>
    <name type="common">Sweet orange</name>
    <name type="synonym">Citrus aurantium var. sinensis</name>
    <dbReference type="NCBI Taxonomy" id="2711"/>
    <lineage>
        <taxon>Eukaryota</taxon>
        <taxon>Viridiplantae</taxon>
        <taxon>Streptophyta</taxon>
        <taxon>Embryophyta</taxon>
        <taxon>Tracheophyta</taxon>
        <taxon>Spermatophyta</taxon>
        <taxon>Magnoliopsida</taxon>
        <taxon>eudicotyledons</taxon>
        <taxon>Gunneridae</taxon>
        <taxon>Pentapetalae</taxon>
        <taxon>rosids</taxon>
        <taxon>malvids</taxon>
        <taxon>Sapindales</taxon>
        <taxon>Rutaceae</taxon>
        <taxon>Aurantioideae</taxon>
        <taxon>Citrus</taxon>
    </lineage>
</organism>
<dbReference type="GO" id="GO:0032543">
    <property type="term" value="P:mitochondrial translation"/>
    <property type="evidence" value="ECO:0000318"/>
    <property type="project" value="GO_Central"/>
</dbReference>
<dbReference type="InterPro" id="IPR036920">
    <property type="entry name" value="Ribosomal_uL16_sf"/>
</dbReference>
<comment type="similarity">
    <text evidence="1 4">Belongs to the universal ribosomal protein uL16 family.</text>
</comment>
<dbReference type="Pfam" id="PF00252">
    <property type="entry name" value="Ribosomal_L16"/>
    <property type="match status" value="1"/>
</dbReference>
<gene>
    <name evidence="6" type="ORF">CISIN_1g045554mg</name>
</gene>
<evidence type="ECO:0000313" key="7">
    <source>
        <dbReference type="Proteomes" id="UP000027120"/>
    </source>
</evidence>
<dbReference type="SMR" id="A0A067E8L0"/>
<keyword evidence="5" id="KW-0812">Transmembrane</keyword>
<dbReference type="PaxDb" id="2711-XP_006478957.1"/>
<feature type="transmembrane region" description="Helical" evidence="5">
    <location>
        <begin position="112"/>
        <end position="132"/>
    </location>
</feature>
<evidence type="ECO:0000256" key="4">
    <source>
        <dbReference type="RuleBase" id="RU004413"/>
    </source>
</evidence>
<dbReference type="Gene3D" id="3.90.1170.10">
    <property type="entry name" value="Ribosomal protein L10e/L16"/>
    <property type="match status" value="1"/>
</dbReference>
<dbReference type="GO" id="GO:0003735">
    <property type="term" value="F:structural constituent of ribosome"/>
    <property type="evidence" value="ECO:0000318"/>
    <property type="project" value="GO_Central"/>
</dbReference>
<evidence type="ECO:0000256" key="5">
    <source>
        <dbReference type="SAM" id="Phobius"/>
    </source>
</evidence>
<dbReference type="GO" id="GO:0005762">
    <property type="term" value="C:mitochondrial large ribosomal subunit"/>
    <property type="evidence" value="ECO:0000318"/>
    <property type="project" value="GO_Central"/>
</dbReference>
<dbReference type="SUPFAM" id="SSF54686">
    <property type="entry name" value="Ribosomal protein L16p/L10e"/>
    <property type="match status" value="1"/>
</dbReference>
<dbReference type="STRING" id="2711.A0A067E8L0"/>
<dbReference type="InterPro" id="IPR016180">
    <property type="entry name" value="Ribosomal_uL16_dom"/>
</dbReference>